<dbReference type="InterPro" id="IPR007853">
    <property type="entry name" value="Znf_DNL-typ"/>
</dbReference>
<reference evidence="6 7" key="1">
    <citation type="journal article" date="2023" name="IScience">
        <title>Expanded male sex-determining region conserved during the evolution of homothallism in the green alga Volvox.</title>
        <authorList>
            <person name="Yamamoto K."/>
            <person name="Matsuzaki R."/>
            <person name="Mahakham W."/>
            <person name="Heman W."/>
            <person name="Sekimoto H."/>
            <person name="Kawachi M."/>
            <person name="Minakuchi Y."/>
            <person name="Toyoda A."/>
            <person name="Nozaki H."/>
        </authorList>
    </citation>
    <scope>NUCLEOTIDE SEQUENCE [LARGE SCALE GENOMIC DNA]</scope>
    <source>
        <strain evidence="6 7">NIES-4468</strain>
    </source>
</reference>
<organism evidence="6 7">
    <name type="scientific">Volvox africanus</name>
    <dbReference type="NCBI Taxonomy" id="51714"/>
    <lineage>
        <taxon>Eukaryota</taxon>
        <taxon>Viridiplantae</taxon>
        <taxon>Chlorophyta</taxon>
        <taxon>core chlorophytes</taxon>
        <taxon>Chlorophyceae</taxon>
        <taxon>CS clade</taxon>
        <taxon>Chlamydomonadales</taxon>
        <taxon>Volvocaceae</taxon>
        <taxon>Volvox</taxon>
    </lineage>
</organism>
<dbReference type="PANTHER" id="PTHR20922:SF13">
    <property type="entry name" value="DNL-TYPE ZINC FINGER PROTEIN"/>
    <property type="match status" value="1"/>
</dbReference>
<proteinExistence type="predicted"/>
<gene>
    <name evidence="6" type="ORF">VaNZ11_011357</name>
</gene>
<keyword evidence="2 4" id="KW-0863">Zinc-finger</keyword>
<keyword evidence="1" id="KW-0479">Metal-binding</keyword>
<evidence type="ECO:0000259" key="5">
    <source>
        <dbReference type="PROSITE" id="PS51501"/>
    </source>
</evidence>
<evidence type="ECO:0000256" key="1">
    <source>
        <dbReference type="ARBA" id="ARBA00022723"/>
    </source>
</evidence>
<keyword evidence="7" id="KW-1185">Reference proteome</keyword>
<dbReference type="PANTHER" id="PTHR20922">
    <property type="entry name" value="DNL-TYPE ZINC FINGER PROTEIN"/>
    <property type="match status" value="1"/>
</dbReference>
<evidence type="ECO:0000256" key="4">
    <source>
        <dbReference type="PROSITE-ProRule" id="PRU00834"/>
    </source>
</evidence>
<comment type="caution">
    <text evidence="6">The sequence shown here is derived from an EMBL/GenBank/DDBJ whole genome shotgun (WGS) entry which is preliminary data.</text>
</comment>
<dbReference type="Pfam" id="PF05180">
    <property type="entry name" value="zf-DNL"/>
    <property type="match status" value="1"/>
</dbReference>
<keyword evidence="3" id="KW-0862">Zinc</keyword>
<dbReference type="InterPro" id="IPR024158">
    <property type="entry name" value="Mt_import_TIM15"/>
</dbReference>
<name>A0ABQ5SC74_9CHLO</name>
<dbReference type="EMBL" id="BSDZ01000078">
    <property type="protein sequence ID" value="GLI67145.1"/>
    <property type="molecule type" value="Genomic_DNA"/>
</dbReference>
<dbReference type="Proteomes" id="UP001165090">
    <property type="component" value="Unassembled WGS sequence"/>
</dbReference>
<feature type="domain" description="DNL-type" evidence="5">
    <location>
        <begin position="238"/>
        <end position="333"/>
    </location>
</feature>
<evidence type="ECO:0000256" key="2">
    <source>
        <dbReference type="ARBA" id="ARBA00022771"/>
    </source>
</evidence>
<protein>
    <recommendedName>
        <fullName evidence="5">DNL-type domain-containing protein</fullName>
    </recommendedName>
</protein>
<evidence type="ECO:0000313" key="7">
    <source>
        <dbReference type="Proteomes" id="UP001165090"/>
    </source>
</evidence>
<sequence length="353" mass="39301">VYIIACFIHKLLGIYAYRSGLVEKQGGLNIFRQLARVPNTDWAFAKHFVIMFVKSSCVPTCCRASRRGLFVRASAMPSPPRGPREPSRPVALPSGTLWLLDAMQDQYYNVRGAAFVIPRVEERESAQESTFARRAKFVRSKSLPARRPIPSPEPPSFSLIHQAVAQQPTSLTLISDGPLIDVEPEAVDWDAGVDLPASSAAATDHPTSSCTGIVHVPTASVDSDVDVDVDVFRTSSTSPRRTKMLRFTCLANGCRTVNVKPISPESFSRGTVFAQCARCAKWHLIRDHLNLWDQSRRTVYQNGKRVAPPPSPPPLTLEEVPEALRPALEDLDFFRKGGRVSGWEQQQQRRRQE</sequence>
<accession>A0ABQ5SC74</accession>
<evidence type="ECO:0000256" key="3">
    <source>
        <dbReference type="ARBA" id="ARBA00022833"/>
    </source>
</evidence>
<feature type="non-terminal residue" evidence="6">
    <location>
        <position position="1"/>
    </location>
</feature>
<dbReference type="PROSITE" id="PS51501">
    <property type="entry name" value="ZF_DNL"/>
    <property type="match status" value="1"/>
</dbReference>
<evidence type="ECO:0000313" key="6">
    <source>
        <dbReference type="EMBL" id="GLI67145.1"/>
    </source>
</evidence>